<proteinExistence type="predicted"/>
<organism evidence="2 3">
    <name type="scientific">Pseudoalteromonas aurantia</name>
    <dbReference type="NCBI Taxonomy" id="43654"/>
    <lineage>
        <taxon>Bacteria</taxon>
        <taxon>Pseudomonadati</taxon>
        <taxon>Pseudomonadota</taxon>
        <taxon>Gammaproteobacteria</taxon>
        <taxon>Alteromonadales</taxon>
        <taxon>Pseudoalteromonadaceae</taxon>
        <taxon>Pseudoalteromonas</taxon>
    </lineage>
</organism>
<dbReference type="Proteomes" id="UP000307217">
    <property type="component" value="Unassembled WGS sequence"/>
</dbReference>
<dbReference type="OrthoDB" id="6312399at2"/>
<reference evidence="3" key="2">
    <citation type="submission" date="2019-06" db="EMBL/GenBank/DDBJ databases">
        <title>Co-occurence of chitin degradation, pigmentation and bioactivity in marine Pseudoalteromonas.</title>
        <authorList>
            <person name="Sonnenschein E.C."/>
            <person name="Bech P.K."/>
        </authorList>
    </citation>
    <scope>NUCLEOTIDE SEQUENCE [LARGE SCALE GENOMIC DNA]</scope>
    <source>
        <strain evidence="3">S3790</strain>
    </source>
</reference>
<reference evidence="2 3" key="1">
    <citation type="submission" date="2018-01" db="EMBL/GenBank/DDBJ databases">
        <authorList>
            <person name="Paulsen S."/>
            <person name="Gram L.K."/>
        </authorList>
    </citation>
    <scope>NUCLEOTIDE SEQUENCE [LARGE SCALE GENOMIC DNA]</scope>
    <source>
        <strain evidence="2 3">S3790</strain>
    </source>
</reference>
<gene>
    <name evidence="2" type="ORF">CWC19_02840</name>
</gene>
<feature type="transmembrane region" description="Helical" evidence="1">
    <location>
        <begin position="150"/>
        <end position="171"/>
    </location>
</feature>
<evidence type="ECO:0000313" key="3">
    <source>
        <dbReference type="Proteomes" id="UP000307217"/>
    </source>
</evidence>
<name>A0A5S3VCL9_9GAMM</name>
<sequence>MNDFFVITGWVIKCFEVFLVAYLLLRFKAQRWSLFLGGAGSLKTIDDHELHSCFLSALAVLVLHFTGSLMTQHILTLQMGKMELRQFFYFTVFCNSVAFSVALVGLHYLRNCSFSRCARQCLYLTLMAMVLQITQYVIHAVYDSSSFTPIYQYGVVLINLSCLSIVALYPVKMLFKSNVKVV</sequence>
<dbReference type="EMBL" id="PNBX01000008">
    <property type="protein sequence ID" value="TMO69947.1"/>
    <property type="molecule type" value="Genomic_DNA"/>
</dbReference>
<protein>
    <submittedName>
        <fullName evidence="2">Uncharacterized protein</fullName>
    </submittedName>
</protein>
<keyword evidence="1" id="KW-0472">Membrane</keyword>
<feature type="transmembrane region" description="Helical" evidence="1">
    <location>
        <begin position="53"/>
        <end position="75"/>
    </location>
</feature>
<dbReference type="AlphaFoldDB" id="A0A5S3VCL9"/>
<feature type="transmembrane region" description="Helical" evidence="1">
    <location>
        <begin position="87"/>
        <end position="109"/>
    </location>
</feature>
<evidence type="ECO:0000313" key="2">
    <source>
        <dbReference type="EMBL" id="TMO69947.1"/>
    </source>
</evidence>
<keyword evidence="1" id="KW-1133">Transmembrane helix</keyword>
<comment type="caution">
    <text evidence="2">The sequence shown here is derived from an EMBL/GenBank/DDBJ whole genome shotgun (WGS) entry which is preliminary data.</text>
</comment>
<evidence type="ECO:0000256" key="1">
    <source>
        <dbReference type="SAM" id="Phobius"/>
    </source>
</evidence>
<dbReference type="RefSeq" id="WP_138589889.1">
    <property type="nucleotide sequence ID" value="NZ_PNBX01000008.1"/>
</dbReference>
<feature type="transmembrane region" description="Helical" evidence="1">
    <location>
        <begin position="121"/>
        <end position="138"/>
    </location>
</feature>
<keyword evidence="1" id="KW-0812">Transmembrane</keyword>
<accession>A0A5S3VCL9</accession>
<feature type="transmembrane region" description="Helical" evidence="1">
    <location>
        <begin position="6"/>
        <end position="25"/>
    </location>
</feature>